<keyword evidence="2" id="KW-1185">Reference proteome</keyword>
<proteinExistence type="predicted"/>
<evidence type="ECO:0000313" key="1">
    <source>
        <dbReference type="EnsemblPlants" id="AVESA.00010b.r2.5AG0849110.1.CDS"/>
    </source>
</evidence>
<protein>
    <submittedName>
        <fullName evidence="1">Uncharacterized protein</fullName>
    </submittedName>
</protein>
<name>A0ACD5XMA5_AVESA</name>
<reference evidence="1" key="2">
    <citation type="submission" date="2025-09" db="UniProtKB">
        <authorList>
            <consortium name="EnsemblPlants"/>
        </authorList>
    </citation>
    <scope>IDENTIFICATION</scope>
</reference>
<dbReference type="Proteomes" id="UP001732700">
    <property type="component" value="Chromosome 5A"/>
</dbReference>
<accession>A0ACD5XMA5</accession>
<reference evidence="1" key="1">
    <citation type="submission" date="2021-05" db="EMBL/GenBank/DDBJ databases">
        <authorList>
            <person name="Scholz U."/>
            <person name="Mascher M."/>
            <person name="Fiebig A."/>
        </authorList>
    </citation>
    <scope>NUCLEOTIDE SEQUENCE [LARGE SCALE GENOMIC DNA]</scope>
</reference>
<dbReference type="EnsemblPlants" id="AVESA.00010b.r2.5AG0849110.1">
    <property type="protein sequence ID" value="AVESA.00010b.r2.5AG0849110.1.CDS"/>
    <property type="gene ID" value="AVESA.00010b.r2.5AG0849110"/>
</dbReference>
<sequence>MASAGLKRQRCSYTAPTARKRPETIGSPSQATDWSSLPLDIAGIVAERLLAEDVTDYMCFRAVCSHWRAAATSPCDPTLQETRFRPRGWVALCDGDGVRPADACEITFFHTSTGRRLLVRLTELENHRIVGFTDGLLILLNKATTVLRVLHPFTRAFVDLPPLAPIFRNLAKPMESRAWMKAAVCWAPASIAVVAWFPIAPVVIYADPGKPHWSVIHLGLDLCAALPFQGRLFGVRKGTGELVQVYPQCPQYPVVARVPITFGCPTLCRHHLVELGPHMLLAVQHRRVRRSEGWQPFAFALFLVNVRRRVLVPFGGLGDRALFLGKDRCLCVSAGKLPSISANSIYFAVPNHDPVVLHSLSSGTFERTSTFALIHDLKDRIRPSVRPFTLADHLMTYCHHFEWSKGLMFHEYYIIPFSWKNLWGEIMLQDCEIRLPGLGQEKAVGSLMSKKYNLISPKITGVTFALQWTNSGAVPKMLVLQ</sequence>
<organism evidence="1 2">
    <name type="scientific">Avena sativa</name>
    <name type="common">Oat</name>
    <dbReference type="NCBI Taxonomy" id="4498"/>
    <lineage>
        <taxon>Eukaryota</taxon>
        <taxon>Viridiplantae</taxon>
        <taxon>Streptophyta</taxon>
        <taxon>Embryophyta</taxon>
        <taxon>Tracheophyta</taxon>
        <taxon>Spermatophyta</taxon>
        <taxon>Magnoliopsida</taxon>
        <taxon>Liliopsida</taxon>
        <taxon>Poales</taxon>
        <taxon>Poaceae</taxon>
        <taxon>BOP clade</taxon>
        <taxon>Pooideae</taxon>
        <taxon>Poodae</taxon>
        <taxon>Poeae</taxon>
        <taxon>Poeae Chloroplast Group 1 (Aveneae type)</taxon>
        <taxon>Aveninae</taxon>
        <taxon>Avena</taxon>
    </lineage>
</organism>
<evidence type="ECO:0000313" key="2">
    <source>
        <dbReference type="Proteomes" id="UP001732700"/>
    </source>
</evidence>